<dbReference type="Proteomes" id="UP001374535">
    <property type="component" value="Chromosome 10"/>
</dbReference>
<dbReference type="PANTHER" id="PTHR21385:SF5">
    <property type="entry name" value="C2H2-TYPE DOMAIN-CONTAINING PROTEIN"/>
    <property type="match status" value="1"/>
</dbReference>
<reference evidence="1 2" key="1">
    <citation type="journal article" date="2023" name="Life. Sci Alliance">
        <title>Evolutionary insights into 3D genome organization and epigenetic landscape of Vigna mungo.</title>
        <authorList>
            <person name="Junaid A."/>
            <person name="Singh B."/>
            <person name="Bhatia S."/>
        </authorList>
    </citation>
    <scope>NUCLEOTIDE SEQUENCE [LARGE SCALE GENOMIC DNA]</scope>
    <source>
        <strain evidence="1">Urdbean</strain>
    </source>
</reference>
<evidence type="ECO:0000313" key="2">
    <source>
        <dbReference type="Proteomes" id="UP001374535"/>
    </source>
</evidence>
<sequence>MVFYQPKITLQRKKHYRSQRNGVPIPVVCHAAKSDRIKRRGCTRGFCKARNQEKNEEDVGLASSIVSSLFRILNQVDGDHQIHCSRERSRTAWKIIQEYLMPFVEKEKYHIPKRCRFHPDNDIYRDQEQHKFHIDINEWQCGAKLNSSTAYRCYEKILLVKLCIMHVSALSNQCLADVCGALHCDHEVNSGSKKSKCNPAAAARNKHLCEPTVAFQLMRVLWQADFMNCFCTNSVSHTAALEVGNLSQEGAGGMKRETQVLKRISQTGRKKKPS</sequence>
<dbReference type="AlphaFoldDB" id="A0AAQ3MLT9"/>
<name>A0AAQ3MLT9_VIGMU</name>
<evidence type="ECO:0000313" key="1">
    <source>
        <dbReference type="EMBL" id="WVY92744.1"/>
    </source>
</evidence>
<dbReference type="EMBL" id="CP144691">
    <property type="protein sequence ID" value="WVY92744.1"/>
    <property type="molecule type" value="Genomic_DNA"/>
</dbReference>
<dbReference type="PANTHER" id="PTHR21385">
    <property type="entry name" value="ZINC FINGER PROTEIN-RELATED"/>
    <property type="match status" value="1"/>
</dbReference>
<proteinExistence type="predicted"/>
<organism evidence="1 2">
    <name type="scientific">Vigna mungo</name>
    <name type="common">Black gram</name>
    <name type="synonym">Phaseolus mungo</name>
    <dbReference type="NCBI Taxonomy" id="3915"/>
    <lineage>
        <taxon>Eukaryota</taxon>
        <taxon>Viridiplantae</taxon>
        <taxon>Streptophyta</taxon>
        <taxon>Embryophyta</taxon>
        <taxon>Tracheophyta</taxon>
        <taxon>Spermatophyta</taxon>
        <taxon>Magnoliopsida</taxon>
        <taxon>eudicotyledons</taxon>
        <taxon>Gunneridae</taxon>
        <taxon>Pentapetalae</taxon>
        <taxon>rosids</taxon>
        <taxon>fabids</taxon>
        <taxon>Fabales</taxon>
        <taxon>Fabaceae</taxon>
        <taxon>Papilionoideae</taxon>
        <taxon>50 kb inversion clade</taxon>
        <taxon>NPAAA clade</taxon>
        <taxon>indigoferoid/millettioid clade</taxon>
        <taxon>Phaseoleae</taxon>
        <taxon>Vigna</taxon>
    </lineage>
</organism>
<accession>A0AAQ3MLT9</accession>
<keyword evidence="2" id="KW-1185">Reference proteome</keyword>
<gene>
    <name evidence="1" type="ORF">V8G54_031832</name>
</gene>
<protein>
    <submittedName>
        <fullName evidence="1">Uncharacterized protein</fullName>
    </submittedName>
</protein>